<dbReference type="GO" id="GO:0046872">
    <property type="term" value="F:metal ion binding"/>
    <property type="evidence" value="ECO:0007669"/>
    <property type="project" value="InterPro"/>
</dbReference>
<reference evidence="2" key="1">
    <citation type="journal article" date="2014" name="Int. J. Syst. Evol. Microbiol.">
        <title>Complete genome sequence of Corynebacterium casei LMG S-19264T (=DSM 44701T), isolated from a smear-ripened cheese.</title>
        <authorList>
            <consortium name="US DOE Joint Genome Institute (JGI-PGF)"/>
            <person name="Walter F."/>
            <person name="Albersmeier A."/>
            <person name="Kalinowski J."/>
            <person name="Ruckert C."/>
        </authorList>
    </citation>
    <scope>NUCLEOTIDE SEQUENCE</scope>
    <source>
        <strain evidence="2">JCM 4637</strain>
    </source>
</reference>
<dbReference type="Proteomes" id="UP000638353">
    <property type="component" value="Unassembled WGS sequence"/>
</dbReference>
<dbReference type="Gene3D" id="1.20.120.450">
    <property type="entry name" value="dinb family like domain"/>
    <property type="match status" value="1"/>
</dbReference>
<feature type="domain" description="Mycothiol-dependent maleylpyruvate isomerase metal-binding" evidence="1">
    <location>
        <begin position="5"/>
        <end position="127"/>
    </location>
</feature>
<comment type="caution">
    <text evidence="2">The sequence shown here is derived from an EMBL/GenBank/DDBJ whole genome shotgun (WGS) entry which is preliminary data.</text>
</comment>
<dbReference type="Pfam" id="PF11716">
    <property type="entry name" value="MDMPI_N"/>
    <property type="match status" value="1"/>
</dbReference>
<protein>
    <recommendedName>
        <fullName evidence="1">Mycothiol-dependent maleylpyruvate isomerase metal-binding domain-containing protein</fullName>
    </recommendedName>
</protein>
<evidence type="ECO:0000259" key="1">
    <source>
        <dbReference type="Pfam" id="PF11716"/>
    </source>
</evidence>
<dbReference type="SUPFAM" id="SSF109854">
    <property type="entry name" value="DinB/YfiT-like putative metalloenzymes"/>
    <property type="match status" value="1"/>
</dbReference>
<organism evidence="2 3">
    <name type="scientific">Streptomyces finlayi</name>
    <dbReference type="NCBI Taxonomy" id="67296"/>
    <lineage>
        <taxon>Bacteria</taxon>
        <taxon>Bacillati</taxon>
        <taxon>Actinomycetota</taxon>
        <taxon>Actinomycetes</taxon>
        <taxon>Kitasatosporales</taxon>
        <taxon>Streptomycetaceae</taxon>
        <taxon>Streptomyces</taxon>
    </lineage>
</organism>
<reference evidence="2" key="2">
    <citation type="submission" date="2020-09" db="EMBL/GenBank/DDBJ databases">
        <authorList>
            <person name="Sun Q."/>
            <person name="Ohkuma M."/>
        </authorList>
    </citation>
    <scope>NUCLEOTIDE SEQUENCE</scope>
    <source>
        <strain evidence="2">JCM 4637</strain>
    </source>
</reference>
<gene>
    <name evidence="2" type="ORF">GCM10010334_53510</name>
</gene>
<evidence type="ECO:0000313" key="3">
    <source>
        <dbReference type="Proteomes" id="UP000638353"/>
    </source>
</evidence>
<dbReference type="InterPro" id="IPR017517">
    <property type="entry name" value="Maleyloyr_isom"/>
</dbReference>
<dbReference type="InterPro" id="IPR024344">
    <property type="entry name" value="MDMPI_metal-binding"/>
</dbReference>
<dbReference type="RefSeq" id="WP_189825555.1">
    <property type="nucleotide sequence ID" value="NZ_BMVC01000011.1"/>
</dbReference>
<dbReference type="NCBIfam" id="TIGR03083">
    <property type="entry name" value="maleylpyruvate isomerase family mycothiol-dependent enzyme"/>
    <property type="match status" value="1"/>
</dbReference>
<sequence length="185" mass="19650">MIDLKPACRTMSAVLADISDAQLGLPTPCAEYGVGDLVDHVVGFTGAFTAVARKEDSPAPVDAPTAARLAADWRTTLPLRLRELGEAWDDPAAWEGTADAGVGLELPRAVWGRIALTELVVHGWDLAQATGRPFDLPEDTLHACFDHVSTFMDGAPVEGLWGPPVEVAQDAPLLHRLLGATGRKP</sequence>
<dbReference type="AlphaFoldDB" id="A0A918X1X9"/>
<proteinExistence type="predicted"/>
<dbReference type="EMBL" id="BMVC01000011">
    <property type="protein sequence ID" value="GHD04548.1"/>
    <property type="molecule type" value="Genomic_DNA"/>
</dbReference>
<accession>A0A918X1X9</accession>
<evidence type="ECO:0000313" key="2">
    <source>
        <dbReference type="EMBL" id="GHD04548.1"/>
    </source>
</evidence>
<dbReference type="InterPro" id="IPR017520">
    <property type="entry name" value="CHP03086"/>
</dbReference>
<name>A0A918X1X9_9ACTN</name>
<dbReference type="InterPro" id="IPR034660">
    <property type="entry name" value="DinB/YfiT-like"/>
</dbReference>
<dbReference type="NCBIfam" id="TIGR03086">
    <property type="entry name" value="TIGR03086 family metal-binding protein"/>
    <property type="match status" value="1"/>
</dbReference>